<dbReference type="Proteomes" id="UP000050795">
    <property type="component" value="Unassembled WGS sequence"/>
</dbReference>
<name>A0AA85JFM3_TRIRE</name>
<proteinExistence type="predicted"/>
<evidence type="ECO:0000256" key="1">
    <source>
        <dbReference type="PROSITE-ProRule" id="PRU00221"/>
    </source>
</evidence>
<accession>A0AA85JFM3</accession>
<keyword evidence="2" id="KW-1133">Transmembrane helix</keyword>
<reference evidence="4" key="2">
    <citation type="submission" date="2023-11" db="UniProtKB">
        <authorList>
            <consortium name="WormBaseParasite"/>
        </authorList>
    </citation>
    <scope>IDENTIFICATION</scope>
</reference>
<feature type="transmembrane region" description="Helical" evidence="2">
    <location>
        <begin position="86"/>
        <end position="103"/>
    </location>
</feature>
<dbReference type="AlphaFoldDB" id="A0AA85JFM3"/>
<organism evidence="3 4">
    <name type="scientific">Trichobilharzia regenti</name>
    <name type="common">Nasal bird schistosome</name>
    <dbReference type="NCBI Taxonomy" id="157069"/>
    <lineage>
        <taxon>Eukaryota</taxon>
        <taxon>Metazoa</taxon>
        <taxon>Spiralia</taxon>
        <taxon>Lophotrochozoa</taxon>
        <taxon>Platyhelminthes</taxon>
        <taxon>Trematoda</taxon>
        <taxon>Digenea</taxon>
        <taxon>Strigeidida</taxon>
        <taxon>Schistosomatoidea</taxon>
        <taxon>Schistosomatidae</taxon>
        <taxon>Trichobilharzia</taxon>
    </lineage>
</organism>
<keyword evidence="2" id="KW-0812">Transmembrane</keyword>
<reference evidence="3" key="1">
    <citation type="submission" date="2022-06" db="EMBL/GenBank/DDBJ databases">
        <authorList>
            <person name="Berger JAMES D."/>
            <person name="Berger JAMES D."/>
        </authorList>
    </citation>
    <scope>NUCLEOTIDE SEQUENCE [LARGE SCALE GENOMIC DNA]</scope>
</reference>
<evidence type="ECO:0000313" key="3">
    <source>
        <dbReference type="Proteomes" id="UP000050795"/>
    </source>
</evidence>
<protein>
    <submittedName>
        <fullName evidence="4">Uncharacterized protein</fullName>
    </submittedName>
</protein>
<dbReference type="WBParaSite" id="TREG1_28560.1">
    <property type="protein sequence ID" value="TREG1_28560.1"/>
    <property type="gene ID" value="TREG1_28560"/>
</dbReference>
<dbReference type="PROSITE" id="PS50082">
    <property type="entry name" value="WD_REPEATS_2"/>
    <property type="match status" value="1"/>
</dbReference>
<dbReference type="InterPro" id="IPR001680">
    <property type="entry name" value="WD40_rpt"/>
</dbReference>
<keyword evidence="3" id="KW-1185">Reference proteome</keyword>
<feature type="transmembrane region" description="Helical" evidence="2">
    <location>
        <begin position="123"/>
        <end position="145"/>
    </location>
</feature>
<sequence length="273" mass="29949">MKKAVDSFLTNHHSTFRKSNLQNVGEKFDTPKVFNCFQKLKKVNLNYKLNEVTTEIRQITLYCIGPLDIQITISVHGAKVVSASRAALVVGLCGLVQAAFSAAQHRSYIHLTGQEYSSLLIHILVQTVLSFIVVCISLVGLAGNLREIEAAAEFREKFHQSFDIFLGPGINLEIDLPFTFFITAKLPCRLIPPSNSVITMSTNPIVLTLGHTEAVTTLPLSDHLLASGNADSNTYFWSLDQSPCPHSRSVRRADCPVVSYPYASVIQSGSPAS</sequence>
<evidence type="ECO:0000313" key="4">
    <source>
        <dbReference type="WBParaSite" id="TREG1_28560.1"/>
    </source>
</evidence>
<keyword evidence="1" id="KW-0853">WD repeat</keyword>
<keyword evidence="2" id="KW-0472">Membrane</keyword>
<evidence type="ECO:0000256" key="2">
    <source>
        <dbReference type="SAM" id="Phobius"/>
    </source>
</evidence>
<feature type="repeat" description="WD" evidence="1">
    <location>
        <begin position="208"/>
        <end position="247"/>
    </location>
</feature>